<sequence length="212" mass="23749">MIAATGLSGCGMGLGRNPDMAELMRSQEAMRANMGDPEAMMAKAQLMQEVMNNPDLPAWHDQREKMSMAIGDRQFEQNFERVFDSMTVALASLGCRVNNMERASGYITASIPELPPTQLESLQQEGLRQYAVAKGYSADIFDKKAGPYDIDPNAMMSRYMSGLTLSMVKQTPTLTKVKLRFDNVYYPGLVDQYYAVVWRAVDKQMFLDKGLD</sequence>
<evidence type="ECO:0008006" key="3">
    <source>
        <dbReference type="Google" id="ProtNLM"/>
    </source>
</evidence>
<keyword evidence="2" id="KW-1185">Reference proteome</keyword>
<reference evidence="1 2" key="1">
    <citation type="submission" date="2020-08" db="EMBL/GenBank/DDBJ databases">
        <title>Genomic Encyclopedia of Type Strains, Phase IV (KMG-IV): sequencing the most valuable type-strain genomes for metagenomic binning, comparative biology and taxonomic classification.</title>
        <authorList>
            <person name="Goeker M."/>
        </authorList>
    </citation>
    <scope>NUCLEOTIDE SEQUENCE [LARGE SCALE GENOMIC DNA]</scope>
    <source>
        <strain evidence="1 2">DSM 26723</strain>
    </source>
</reference>
<dbReference type="EMBL" id="JACHHZ010000004">
    <property type="protein sequence ID" value="MBB6094783.1"/>
    <property type="molecule type" value="Genomic_DNA"/>
</dbReference>
<dbReference type="RefSeq" id="WP_184334184.1">
    <property type="nucleotide sequence ID" value="NZ_JACHHZ010000004.1"/>
</dbReference>
<evidence type="ECO:0000313" key="2">
    <source>
        <dbReference type="Proteomes" id="UP000588068"/>
    </source>
</evidence>
<comment type="caution">
    <text evidence="1">The sequence shown here is derived from an EMBL/GenBank/DDBJ whole genome shotgun (WGS) entry which is preliminary data.</text>
</comment>
<dbReference type="Proteomes" id="UP000588068">
    <property type="component" value="Unassembled WGS sequence"/>
</dbReference>
<dbReference type="AlphaFoldDB" id="A0A841HPT9"/>
<accession>A0A841HPT9</accession>
<gene>
    <name evidence="1" type="ORF">HNQ60_003670</name>
</gene>
<evidence type="ECO:0000313" key="1">
    <source>
        <dbReference type="EMBL" id="MBB6094783.1"/>
    </source>
</evidence>
<organism evidence="1 2">
    <name type="scientific">Povalibacter uvarum</name>
    <dbReference type="NCBI Taxonomy" id="732238"/>
    <lineage>
        <taxon>Bacteria</taxon>
        <taxon>Pseudomonadati</taxon>
        <taxon>Pseudomonadota</taxon>
        <taxon>Gammaproteobacteria</taxon>
        <taxon>Steroidobacterales</taxon>
        <taxon>Steroidobacteraceae</taxon>
        <taxon>Povalibacter</taxon>
    </lineage>
</organism>
<name>A0A841HPT9_9GAMM</name>
<proteinExistence type="predicted"/>
<protein>
    <recommendedName>
        <fullName evidence="3">Lipoprotein</fullName>
    </recommendedName>
</protein>